<dbReference type="EMBL" id="CAJNOH010000348">
    <property type="protein sequence ID" value="CAF1008883.1"/>
    <property type="molecule type" value="Genomic_DNA"/>
</dbReference>
<dbReference type="EMBL" id="CAJOBE010000400">
    <property type="protein sequence ID" value="CAF3635301.1"/>
    <property type="molecule type" value="Genomic_DNA"/>
</dbReference>
<dbReference type="EMBL" id="CAJOAX010005723">
    <property type="protein sequence ID" value="CAF3958156.1"/>
    <property type="molecule type" value="Genomic_DNA"/>
</dbReference>
<accession>A0A819L0V2</accession>
<keyword evidence="8" id="KW-1185">Reference proteome</keyword>
<dbReference type="Proteomes" id="UP000663882">
    <property type="component" value="Unassembled WGS sequence"/>
</dbReference>
<reference evidence="6" key="1">
    <citation type="submission" date="2021-02" db="EMBL/GenBank/DDBJ databases">
        <authorList>
            <person name="Nowell W R."/>
        </authorList>
    </citation>
    <scope>NUCLEOTIDE SEQUENCE</scope>
</reference>
<dbReference type="Proteomes" id="UP000663854">
    <property type="component" value="Unassembled WGS sequence"/>
</dbReference>
<dbReference type="Proteomes" id="UP000663823">
    <property type="component" value="Unassembled WGS sequence"/>
</dbReference>
<dbReference type="EMBL" id="CAJNOL010000631">
    <property type="protein sequence ID" value="CAF1144992.1"/>
    <property type="molecule type" value="Genomic_DNA"/>
</dbReference>
<comment type="caution">
    <text evidence="6">The sequence shown here is derived from an EMBL/GenBank/DDBJ whole genome shotgun (WGS) entry which is preliminary data.</text>
</comment>
<protein>
    <submittedName>
        <fullName evidence="6">Uncharacterized protein</fullName>
    </submittedName>
</protein>
<dbReference type="Proteomes" id="UP000663870">
    <property type="component" value="Unassembled WGS sequence"/>
</dbReference>
<dbReference type="AlphaFoldDB" id="A0A819L0V2"/>
<name>A0A819L0V2_9BILA</name>
<evidence type="ECO:0000313" key="3">
    <source>
        <dbReference type="EMBL" id="CAF1144992.1"/>
    </source>
</evidence>
<proteinExistence type="predicted"/>
<dbReference type="EMBL" id="CAJNOO010004586">
    <property type="protein sequence ID" value="CAF1386504.1"/>
    <property type="molecule type" value="Genomic_DNA"/>
</dbReference>
<organism evidence="6 7">
    <name type="scientific">Rotaria sordida</name>
    <dbReference type="NCBI Taxonomy" id="392033"/>
    <lineage>
        <taxon>Eukaryota</taxon>
        <taxon>Metazoa</taxon>
        <taxon>Spiralia</taxon>
        <taxon>Gnathifera</taxon>
        <taxon>Rotifera</taxon>
        <taxon>Eurotatoria</taxon>
        <taxon>Bdelloidea</taxon>
        <taxon>Philodinida</taxon>
        <taxon>Philodinidae</taxon>
        <taxon>Rotaria</taxon>
    </lineage>
</organism>
<dbReference type="Proteomes" id="UP000663874">
    <property type="component" value="Unassembled WGS sequence"/>
</dbReference>
<evidence type="ECO:0000313" key="7">
    <source>
        <dbReference type="Proteomes" id="UP000663823"/>
    </source>
</evidence>
<evidence type="ECO:0000313" key="4">
    <source>
        <dbReference type="EMBL" id="CAF1386504.1"/>
    </source>
</evidence>
<evidence type="ECO:0000313" key="5">
    <source>
        <dbReference type="EMBL" id="CAF3635301.1"/>
    </source>
</evidence>
<evidence type="ECO:0000313" key="6">
    <source>
        <dbReference type="EMBL" id="CAF3958156.1"/>
    </source>
</evidence>
<dbReference type="Proteomes" id="UP000663889">
    <property type="component" value="Unassembled WGS sequence"/>
</dbReference>
<evidence type="ECO:0000313" key="2">
    <source>
        <dbReference type="EMBL" id="CAF1008883.1"/>
    </source>
</evidence>
<gene>
    <name evidence="5" type="ORF">FNK824_LOCUS5141</name>
    <name evidence="3" type="ORF">JXQ802_LOCUS21421</name>
    <name evidence="6" type="ORF">OTI717_LOCUS26756</name>
    <name evidence="2" type="ORF">PYM288_LOCUS15002</name>
    <name evidence="4" type="ORF">RFH988_LOCUS34120</name>
    <name evidence="1" type="ORF">SEV965_LOCUS4758</name>
</gene>
<evidence type="ECO:0000313" key="8">
    <source>
        <dbReference type="Proteomes" id="UP000663870"/>
    </source>
</evidence>
<dbReference type="EMBL" id="CAJNOU010000140">
    <property type="protein sequence ID" value="CAF0883800.1"/>
    <property type="molecule type" value="Genomic_DNA"/>
</dbReference>
<evidence type="ECO:0000313" key="1">
    <source>
        <dbReference type="EMBL" id="CAF0883800.1"/>
    </source>
</evidence>
<sequence length="120" mass="13951">MCALCRQIGERTQSTTVVNVYVEEKLKESYEDIHDIPLLTEIFNQQMRTDNTMRHHCRYTYTFKDKLSSAKVRNCLSTHHLLPVACTNYEFLSLLIPTAPHQPLNIVNKISSMRPMYSST</sequence>